<sequence>MKFTIINNEFYLNDVKLDKLISYSIEADTDRTKLTIELILDDVEIDSIMSKKLSDT</sequence>
<proteinExistence type="predicted"/>
<dbReference type="EMBL" id="BK032560">
    <property type="protein sequence ID" value="DAF47867.1"/>
    <property type="molecule type" value="Genomic_DNA"/>
</dbReference>
<organism evidence="1">
    <name type="scientific">Siphoviridae sp. ctJjf17</name>
    <dbReference type="NCBI Taxonomy" id="2827839"/>
    <lineage>
        <taxon>Viruses</taxon>
        <taxon>Duplodnaviria</taxon>
        <taxon>Heunggongvirae</taxon>
        <taxon>Uroviricota</taxon>
        <taxon>Caudoviricetes</taxon>
    </lineage>
</organism>
<accession>A0A8S5SAL5</accession>
<protein>
    <submittedName>
        <fullName evidence="1">Uncharacterized protein</fullName>
    </submittedName>
</protein>
<evidence type="ECO:0000313" key="1">
    <source>
        <dbReference type="EMBL" id="DAF47867.1"/>
    </source>
</evidence>
<reference evidence="1" key="1">
    <citation type="journal article" date="2021" name="Proc. Natl. Acad. Sci. U.S.A.">
        <title>A Catalog of Tens of Thousands of Viruses from Human Metagenomes Reveals Hidden Associations with Chronic Diseases.</title>
        <authorList>
            <person name="Tisza M.J."/>
            <person name="Buck C.B."/>
        </authorList>
    </citation>
    <scope>NUCLEOTIDE SEQUENCE</scope>
    <source>
        <strain evidence="1">CtJjf17</strain>
    </source>
</reference>
<name>A0A8S5SAL5_9CAUD</name>